<gene>
    <name evidence="3" type="ORF">B0I18_103212</name>
</gene>
<name>A0A2P8D5Y3_9BACT</name>
<dbReference type="InterPro" id="IPR036866">
    <property type="entry name" value="RibonucZ/Hydroxyglut_hydro"/>
</dbReference>
<dbReference type="Gene3D" id="3.60.15.10">
    <property type="entry name" value="Ribonuclease Z/Hydroxyacylglutathione hydrolase-like"/>
    <property type="match status" value="1"/>
</dbReference>
<dbReference type="InterPro" id="IPR050114">
    <property type="entry name" value="UPF0173_UPF0282_UlaG_hydrolase"/>
</dbReference>
<feature type="domain" description="Metallo-beta-lactamase" evidence="2">
    <location>
        <begin position="22"/>
        <end position="223"/>
    </location>
</feature>
<keyword evidence="1" id="KW-0378">Hydrolase</keyword>
<sequence length="263" mass="28468">MKTTTLQLIRNATVLFNYGGFRFLIDPMLATPGAYPALPGTPHAHLRNPLTSLPVPVTALTDPDAIVVTHLHPDHWDKAAMELLPKDKPVYAQNDNDADNIRAAGFTAVQVFGDTAIGAVRLRKMPGQHGSDEAYADPQMAAVLGAAAGLYFSLPGAPSVYFVGDTIWIDAVAENLQQLQPDIVVLNAGEARLDAFGPIIMGQEDVLRVHRLLPRARIVAIHMEALNHCVLSRESLRAYVTAHGMDAHVFIPADGEILDFSVE</sequence>
<organism evidence="3 4">
    <name type="scientific">Taibaiella chishuiensis</name>
    <dbReference type="NCBI Taxonomy" id="1434707"/>
    <lineage>
        <taxon>Bacteria</taxon>
        <taxon>Pseudomonadati</taxon>
        <taxon>Bacteroidota</taxon>
        <taxon>Chitinophagia</taxon>
        <taxon>Chitinophagales</taxon>
        <taxon>Chitinophagaceae</taxon>
        <taxon>Taibaiella</taxon>
    </lineage>
</organism>
<evidence type="ECO:0000259" key="2">
    <source>
        <dbReference type="Pfam" id="PF12706"/>
    </source>
</evidence>
<dbReference type="SUPFAM" id="SSF56281">
    <property type="entry name" value="Metallo-hydrolase/oxidoreductase"/>
    <property type="match status" value="1"/>
</dbReference>
<comment type="caution">
    <text evidence="3">The sequence shown here is derived from an EMBL/GenBank/DDBJ whole genome shotgun (WGS) entry which is preliminary data.</text>
</comment>
<reference evidence="3 4" key="1">
    <citation type="submission" date="2018-03" db="EMBL/GenBank/DDBJ databases">
        <title>Genomic Encyclopedia of Type Strains, Phase III (KMG-III): the genomes of soil and plant-associated and newly described type strains.</title>
        <authorList>
            <person name="Whitman W."/>
        </authorList>
    </citation>
    <scope>NUCLEOTIDE SEQUENCE [LARGE SCALE GENOMIC DNA]</scope>
    <source>
        <strain evidence="3 4">CGMCC 1.12700</strain>
    </source>
</reference>
<dbReference type="GO" id="GO:0016787">
    <property type="term" value="F:hydrolase activity"/>
    <property type="evidence" value="ECO:0007669"/>
    <property type="project" value="UniProtKB-KW"/>
</dbReference>
<evidence type="ECO:0000313" key="4">
    <source>
        <dbReference type="Proteomes" id="UP000240572"/>
    </source>
</evidence>
<proteinExistence type="predicted"/>
<dbReference type="Proteomes" id="UP000240572">
    <property type="component" value="Unassembled WGS sequence"/>
</dbReference>
<dbReference type="PANTHER" id="PTHR43546">
    <property type="entry name" value="UPF0173 METAL-DEPENDENT HYDROLASE MJ1163-RELATED"/>
    <property type="match status" value="1"/>
</dbReference>
<dbReference type="AlphaFoldDB" id="A0A2P8D5Y3"/>
<dbReference type="EMBL" id="PYGD01000003">
    <property type="protein sequence ID" value="PSK92635.1"/>
    <property type="molecule type" value="Genomic_DNA"/>
</dbReference>
<dbReference type="RefSeq" id="WP_106522817.1">
    <property type="nucleotide sequence ID" value="NZ_PYGD01000003.1"/>
</dbReference>
<evidence type="ECO:0000313" key="3">
    <source>
        <dbReference type="EMBL" id="PSK92635.1"/>
    </source>
</evidence>
<evidence type="ECO:0000256" key="1">
    <source>
        <dbReference type="ARBA" id="ARBA00022801"/>
    </source>
</evidence>
<dbReference type="InterPro" id="IPR001279">
    <property type="entry name" value="Metallo-B-lactamas"/>
</dbReference>
<dbReference type="OrthoDB" id="9805728at2"/>
<dbReference type="Pfam" id="PF12706">
    <property type="entry name" value="Lactamase_B_2"/>
    <property type="match status" value="1"/>
</dbReference>
<protein>
    <submittedName>
        <fullName evidence="3">L-ascorbate metabolism protein UlaG (Beta-lactamase superfamily)</fullName>
    </submittedName>
</protein>
<keyword evidence="4" id="KW-1185">Reference proteome</keyword>
<dbReference type="PANTHER" id="PTHR43546:SF9">
    <property type="entry name" value="L-ASCORBATE-6-PHOSPHATE LACTONASE ULAG-RELATED"/>
    <property type="match status" value="1"/>
</dbReference>
<accession>A0A2P8D5Y3</accession>